<organism evidence="3 4">
    <name type="scientific">Streptomyces coacervatus</name>
    <dbReference type="NCBI Taxonomy" id="647381"/>
    <lineage>
        <taxon>Bacteria</taxon>
        <taxon>Bacillati</taxon>
        <taxon>Actinomycetota</taxon>
        <taxon>Actinomycetes</taxon>
        <taxon>Kitasatosporales</taxon>
        <taxon>Streptomycetaceae</taxon>
        <taxon>Streptomyces</taxon>
    </lineage>
</organism>
<keyword evidence="4" id="KW-1185">Reference proteome</keyword>
<keyword evidence="1" id="KW-0472">Membrane</keyword>
<feature type="domain" description="DUF4015" evidence="2">
    <location>
        <begin position="243"/>
        <end position="551"/>
    </location>
</feature>
<dbReference type="Gene3D" id="2.60.40.10">
    <property type="entry name" value="Immunoglobulins"/>
    <property type="match status" value="1"/>
</dbReference>
<accession>A0ABP7IVP1</accession>
<dbReference type="Pfam" id="PF09136">
    <property type="entry name" value="Glucodextran_B"/>
    <property type="match status" value="1"/>
</dbReference>
<dbReference type="SUPFAM" id="SSF51445">
    <property type="entry name" value="(Trans)glycosidases"/>
    <property type="match status" value="1"/>
</dbReference>
<name>A0ABP7IVP1_9ACTN</name>
<gene>
    <name evidence="3" type="ORF">GCM10022403_071760</name>
</gene>
<protein>
    <recommendedName>
        <fullName evidence="2">DUF4015 domain-containing protein</fullName>
    </recommendedName>
</protein>
<feature type="transmembrane region" description="Helical" evidence="1">
    <location>
        <begin position="41"/>
        <end position="61"/>
    </location>
</feature>
<proteinExistence type="predicted"/>
<keyword evidence="1" id="KW-1133">Transmembrane helix</keyword>
<dbReference type="Gene3D" id="3.20.20.80">
    <property type="entry name" value="Glycosidases"/>
    <property type="match status" value="1"/>
</dbReference>
<keyword evidence="1" id="KW-0812">Transmembrane</keyword>
<evidence type="ECO:0000313" key="4">
    <source>
        <dbReference type="Proteomes" id="UP001501009"/>
    </source>
</evidence>
<comment type="caution">
    <text evidence="3">The sequence shown here is derived from an EMBL/GenBank/DDBJ whole genome shotgun (WGS) entry which is preliminary data.</text>
</comment>
<sequence length="560" mass="60091">MHDYSLETTRVDGVAAMSYRKEPSFENGRVNMRGKRLGTRFTVMAISVLVPVCAAVGAFAIQSSSGRLQVEGLSNKGVLGRADVSNPRLAITAEEGADLAELEVRLDGNPVHTHQTDDRLILDTPSLAEGKHELTATSHSGLPFLDDISRTFTVDTTAPKLRLSPARATGPGAPVTVRGRVEDAGQVKVSIAGAPVPVGDDGTFSRRLEKPPARIEVAATDAAGNVTREHVNAVAPFPLTRAAHLTAIGWSSPEVRDPVLQLVKGKKLNAVELDIKDENGEVGYDSSVPLAREIGAVKNRYDAHKAIDTLHGMGARVIGRIVAFRDPILAQASHHQGKDHRLVQAPDGSPYDGGHYGTLSFTNFADPEVRQYNIALAAEAAKLGFDDILYDYVRRPDGKLSTMRFPGLGDQTPEKSIAEFVADTQRRIQPEGKHLGVSVFGIAATRPTEIAQDIPAIAQHADYIAPMVYPSHWAVGEYGVASPNASPYEIVNRSLADFAKQVKGTRATIVPWLQDFSLGIHYGPTEVAAQIRAAAGDGMNSFLLWNAGAMYQGAALTTLR</sequence>
<evidence type="ECO:0000256" key="1">
    <source>
        <dbReference type="SAM" id="Phobius"/>
    </source>
</evidence>
<dbReference type="Pfam" id="PF13200">
    <property type="entry name" value="DUF4015"/>
    <property type="match status" value="1"/>
</dbReference>
<dbReference type="Proteomes" id="UP001501009">
    <property type="component" value="Unassembled WGS sequence"/>
</dbReference>
<dbReference type="InterPro" id="IPR025275">
    <property type="entry name" value="DUF4015"/>
</dbReference>
<dbReference type="InterPro" id="IPR013783">
    <property type="entry name" value="Ig-like_fold"/>
</dbReference>
<reference evidence="4" key="1">
    <citation type="journal article" date="2019" name="Int. J. Syst. Evol. Microbiol.">
        <title>The Global Catalogue of Microorganisms (GCM) 10K type strain sequencing project: providing services to taxonomists for standard genome sequencing and annotation.</title>
        <authorList>
            <consortium name="The Broad Institute Genomics Platform"/>
            <consortium name="The Broad Institute Genome Sequencing Center for Infectious Disease"/>
            <person name="Wu L."/>
            <person name="Ma J."/>
        </authorList>
    </citation>
    <scope>NUCLEOTIDE SEQUENCE [LARGE SCALE GENOMIC DNA]</scope>
    <source>
        <strain evidence="4">JCM 17138</strain>
    </source>
</reference>
<dbReference type="EMBL" id="BAABDE010000028">
    <property type="protein sequence ID" value="GAA3828151.1"/>
    <property type="molecule type" value="Genomic_DNA"/>
</dbReference>
<evidence type="ECO:0000259" key="2">
    <source>
        <dbReference type="Pfam" id="PF13200"/>
    </source>
</evidence>
<dbReference type="InterPro" id="IPR017853">
    <property type="entry name" value="GH"/>
</dbReference>
<evidence type="ECO:0000313" key="3">
    <source>
        <dbReference type="EMBL" id="GAA3828151.1"/>
    </source>
</evidence>